<keyword evidence="6 10" id="KW-0812">Transmembrane</keyword>
<name>A0ABT4YLS6_9VIBR</name>
<protein>
    <recommendedName>
        <fullName evidence="2">Type II secretion system protein H</fullName>
    </recommendedName>
    <alternativeName>
        <fullName evidence="9">General secretion pathway protein H</fullName>
    </alternativeName>
</protein>
<dbReference type="InterPro" id="IPR002416">
    <property type="entry name" value="T2SS_protein-GspH"/>
</dbReference>
<evidence type="ECO:0000256" key="3">
    <source>
        <dbReference type="ARBA" id="ARBA00022475"/>
    </source>
</evidence>
<dbReference type="NCBIfam" id="TIGR02532">
    <property type="entry name" value="IV_pilin_GFxxxE"/>
    <property type="match status" value="1"/>
</dbReference>
<dbReference type="PANTHER" id="PTHR39583">
    <property type="entry name" value="TYPE II SECRETION SYSTEM PROTEIN J-RELATED"/>
    <property type="match status" value="1"/>
</dbReference>
<evidence type="ECO:0000313" key="12">
    <source>
        <dbReference type="Proteomes" id="UP001210678"/>
    </source>
</evidence>
<keyword evidence="7 10" id="KW-1133">Transmembrane helix</keyword>
<dbReference type="EMBL" id="JAQLOI010000001">
    <property type="protein sequence ID" value="MDB1122499.1"/>
    <property type="molecule type" value="Genomic_DNA"/>
</dbReference>
<gene>
    <name evidence="11" type="primary">gspH</name>
    <name evidence="11" type="ORF">PGX00_01550</name>
</gene>
<evidence type="ECO:0000256" key="9">
    <source>
        <dbReference type="ARBA" id="ARBA00030775"/>
    </source>
</evidence>
<evidence type="ECO:0000256" key="4">
    <source>
        <dbReference type="ARBA" id="ARBA00022481"/>
    </source>
</evidence>
<sequence length="195" mass="22357">MKRKNAGFTLIEIMLVIVLMSLSAVAVIFNLPDSKQDIAKEQAQRFYYRIQLLNEHAILNGKDLGIRVDEKKGTYSYLQLESDGWQLFENKIYTETTLQDGVKLSFELGGDAWSQNESFFKQESLFDEDMFAELESENKIKPPQLFVLSSGEMTPFRLSIFSVEDKDNGWVVDVKESGSIDLIHAQDIQNENDTR</sequence>
<proteinExistence type="predicted"/>
<dbReference type="PROSITE" id="PS00409">
    <property type="entry name" value="PROKAR_NTER_METHYL"/>
    <property type="match status" value="1"/>
</dbReference>
<dbReference type="Proteomes" id="UP001210678">
    <property type="component" value="Unassembled WGS sequence"/>
</dbReference>
<evidence type="ECO:0000256" key="10">
    <source>
        <dbReference type="SAM" id="Phobius"/>
    </source>
</evidence>
<keyword evidence="4" id="KW-0488">Methylation</keyword>
<dbReference type="InterPro" id="IPR051621">
    <property type="entry name" value="T2SS_protein_J"/>
</dbReference>
<keyword evidence="3" id="KW-1003">Cell membrane</keyword>
<dbReference type="PANTHER" id="PTHR39583:SF2">
    <property type="entry name" value="TYPE II SECRETION SYSTEM PROTEIN J"/>
    <property type="match status" value="1"/>
</dbReference>
<accession>A0ABT4YLS6</accession>
<comment type="subcellular location">
    <subcellularLocation>
        <location evidence="1">Cell inner membrane</location>
        <topology evidence="1">Single-pass membrane protein</topology>
    </subcellularLocation>
</comment>
<reference evidence="11 12" key="1">
    <citation type="submission" date="2023-01" db="EMBL/GenBank/DDBJ databases">
        <title>Vibrio sp. KJ40-1 sp.nov, isolated from marine algae.</title>
        <authorList>
            <person name="Butt M."/>
            <person name="Kim J.M.J."/>
            <person name="Jeon C.O.C."/>
        </authorList>
    </citation>
    <scope>NUCLEOTIDE SEQUENCE [LARGE SCALE GENOMIC DNA]</scope>
    <source>
        <strain evidence="11 12">KJ40-1</strain>
    </source>
</reference>
<dbReference type="InterPro" id="IPR049875">
    <property type="entry name" value="TypeII_GspH"/>
</dbReference>
<comment type="caution">
    <text evidence="11">The sequence shown here is derived from an EMBL/GenBank/DDBJ whole genome shotgun (WGS) entry which is preliminary data.</text>
</comment>
<dbReference type="InterPro" id="IPR045584">
    <property type="entry name" value="Pilin-like"/>
</dbReference>
<evidence type="ECO:0000256" key="5">
    <source>
        <dbReference type="ARBA" id="ARBA00022519"/>
    </source>
</evidence>
<keyword evidence="5" id="KW-0997">Cell inner membrane</keyword>
<evidence type="ECO:0000256" key="8">
    <source>
        <dbReference type="ARBA" id="ARBA00023136"/>
    </source>
</evidence>
<dbReference type="Gene3D" id="3.55.40.10">
    <property type="entry name" value="minor pseudopilin epsh domain"/>
    <property type="match status" value="1"/>
</dbReference>
<feature type="transmembrane region" description="Helical" evidence="10">
    <location>
        <begin position="7"/>
        <end position="29"/>
    </location>
</feature>
<evidence type="ECO:0000313" key="11">
    <source>
        <dbReference type="EMBL" id="MDB1122499.1"/>
    </source>
</evidence>
<evidence type="ECO:0000256" key="7">
    <source>
        <dbReference type="ARBA" id="ARBA00022989"/>
    </source>
</evidence>
<organism evidence="11 12">
    <name type="scientific">Vibrio algarum</name>
    <dbReference type="NCBI Taxonomy" id="3020714"/>
    <lineage>
        <taxon>Bacteria</taxon>
        <taxon>Pseudomonadati</taxon>
        <taxon>Pseudomonadota</taxon>
        <taxon>Gammaproteobacteria</taxon>
        <taxon>Vibrionales</taxon>
        <taxon>Vibrionaceae</taxon>
        <taxon>Vibrio</taxon>
    </lineage>
</organism>
<dbReference type="NCBIfam" id="TIGR01708">
    <property type="entry name" value="typeII_sec_gspH"/>
    <property type="match status" value="1"/>
</dbReference>
<dbReference type="SUPFAM" id="SSF54523">
    <property type="entry name" value="Pili subunits"/>
    <property type="match status" value="1"/>
</dbReference>
<keyword evidence="12" id="KW-1185">Reference proteome</keyword>
<dbReference type="InterPro" id="IPR012902">
    <property type="entry name" value="N_methyl_site"/>
</dbReference>
<keyword evidence="8 10" id="KW-0472">Membrane</keyword>
<evidence type="ECO:0000256" key="6">
    <source>
        <dbReference type="ARBA" id="ARBA00022692"/>
    </source>
</evidence>
<evidence type="ECO:0000256" key="1">
    <source>
        <dbReference type="ARBA" id="ARBA00004377"/>
    </source>
</evidence>
<evidence type="ECO:0000256" key="2">
    <source>
        <dbReference type="ARBA" id="ARBA00021549"/>
    </source>
</evidence>
<dbReference type="Pfam" id="PF07963">
    <property type="entry name" value="N_methyl"/>
    <property type="match status" value="1"/>
</dbReference>
<dbReference type="RefSeq" id="WP_272132346.1">
    <property type="nucleotide sequence ID" value="NZ_JAQLOI010000001.1"/>
</dbReference>
<dbReference type="PRINTS" id="PR00885">
    <property type="entry name" value="BCTERIALGSPH"/>
</dbReference>